<sequence length="77" mass="9221">MWPYAYFQRGYFCSKSQCNNLTFTLRLILYISCHTNLHKQLPYLPGLRVFHNIKEKPFTLGHSKIAKYNQRFHVVAQ</sequence>
<reference evidence="1" key="1">
    <citation type="submission" date="2018-02" db="EMBL/GenBank/DDBJ databases">
        <title>Rhizophora mucronata_Transcriptome.</title>
        <authorList>
            <person name="Meera S.P."/>
            <person name="Sreeshan A."/>
            <person name="Augustine A."/>
        </authorList>
    </citation>
    <scope>NUCLEOTIDE SEQUENCE</scope>
    <source>
        <tissue evidence="1">Leaf</tissue>
    </source>
</reference>
<accession>A0A2P2NJ38</accession>
<proteinExistence type="predicted"/>
<dbReference type="EMBL" id="GGEC01062017">
    <property type="protein sequence ID" value="MBX42501.1"/>
    <property type="molecule type" value="Transcribed_RNA"/>
</dbReference>
<protein>
    <submittedName>
        <fullName evidence="1">Uncharacterized protein</fullName>
    </submittedName>
</protein>
<evidence type="ECO:0000313" key="1">
    <source>
        <dbReference type="EMBL" id="MBX42501.1"/>
    </source>
</evidence>
<name>A0A2P2NJ38_RHIMU</name>
<dbReference type="AlphaFoldDB" id="A0A2P2NJ38"/>
<organism evidence="1">
    <name type="scientific">Rhizophora mucronata</name>
    <name type="common">Asiatic mangrove</name>
    <dbReference type="NCBI Taxonomy" id="61149"/>
    <lineage>
        <taxon>Eukaryota</taxon>
        <taxon>Viridiplantae</taxon>
        <taxon>Streptophyta</taxon>
        <taxon>Embryophyta</taxon>
        <taxon>Tracheophyta</taxon>
        <taxon>Spermatophyta</taxon>
        <taxon>Magnoliopsida</taxon>
        <taxon>eudicotyledons</taxon>
        <taxon>Gunneridae</taxon>
        <taxon>Pentapetalae</taxon>
        <taxon>rosids</taxon>
        <taxon>fabids</taxon>
        <taxon>Malpighiales</taxon>
        <taxon>Rhizophoraceae</taxon>
        <taxon>Rhizophora</taxon>
    </lineage>
</organism>